<proteinExistence type="predicted"/>
<dbReference type="PANTHER" id="PTHR47618">
    <property type="entry name" value="BIFUNCTIONAL OLIGORIBONUCLEASE AND PAP PHOSPHATASE NRNA"/>
    <property type="match status" value="1"/>
</dbReference>
<dbReference type="InterPro" id="IPR051319">
    <property type="entry name" value="Oligoribo/pAp-PDE_c-di-AMP_PDE"/>
</dbReference>
<dbReference type="KEGG" id="sgn:SGRA_1478"/>
<sequence length="408" mass="45442">MGLPRPAGGSGHCAARCSLGPAALSALWSAACGGPATAPQPAAASPPVDRKNNPPTSNFIKTKYQYYMLAQMTNGEQLKALLDSPKNIVISGHVNPDADALGSTLALYHYLQTLGHRVQVIMPSELPQMLDFMPGFHLIWNYERKQKTSNTTILQADILFSLDYSALDRLDSMESVWRKATGYKVLIDHHMQPEDFAQSRLWRTSSSSTAELVYDYFAELGALEQVPLMAFECLYVGILGDTGRFQHATNAHLFRIIADMTERGLNSNYITNMMTNSFSEKKMRLLGHCINKMSFLEGLDVGYIALSQAEHQEFNIQRGDLEGVVNTILQIRRIKVAALITERKDRVKLSLRSKGDFSVQEVCKNHFNGGGHRNASGGMSRESLEETLNRFKRLMNEDYASVLRTTAK</sequence>
<evidence type="ECO:0000313" key="4">
    <source>
        <dbReference type="Proteomes" id="UP000007519"/>
    </source>
</evidence>
<keyword evidence="4" id="KW-1185">Reference proteome</keyword>
<gene>
    <name evidence="3" type="ordered locus">SGRA_1478</name>
</gene>
<dbReference type="InterPro" id="IPR003156">
    <property type="entry name" value="DHHA1_dom"/>
</dbReference>
<dbReference type="Pfam" id="PF01368">
    <property type="entry name" value="DHH"/>
    <property type="match status" value="1"/>
</dbReference>
<dbReference type="InterPro" id="IPR001667">
    <property type="entry name" value="DDH_dom"/>
</dbReference>
<reference evidence="3 4" key="1">
    <citation type="journal article" date="2012" name="Stand. Genomic Sci.">
        <title>Complete genome sequencing and analysis of Saprospira grandis str. Lewin, a predatory marine bacterium.</title>
        <authorList>
            <person name="Saw J.H."/>
            <person name="Yuryev A."/>
            <person name="Kanbe M."/>
            <person name="Hou S."/>
            <person name="Young A.G."/>
            <person name="Aizawa S."/>
            <person name="Alam M."/>
        </authorList>
    </citation>
    <scope>NUCLEOTIDE SEQUENCE [LARGE SCALE GENOMIC DNA]</scope>
    <source>
        <strain evidence="3 4">Lewin</strain>
    </source>
</reference>
<dbReference type="PANTHER" id="PTHR47618:SF1">
    <property type="entry name" value="BIFUNCTIONAL OLIGORIBONUCLEASE AND PAP PHOSPHATASE NRNA"/>
    <property type="match status" value="1"/>
</dbReference>
<dbReference type="InterPro" id="IPR038763">
    <property type="entry name" value="DHH_sf"/>
</dbReference>
<dbReference type="PROSITE" id="PS51257">
    <property type="entry name" value="PROKAR_LIPOPROTEIN"/>
    <property type="match status" value="1"/>
</dbReference>
<feature type="domain" description="DHHA1" evidence="2">
    <location>
        <begin position="313"/>
        <end position="396"/>
    </location>
</feature>
<dbReference type="GO" id="GO:0003676">
    <property type="term" value="F:nucleic acid binding"/>
    <property type="evidence" value="ECO:0007669"/>
    <property type="project" value="InterPro"/>
</dbReference>
<feature type="domain" description="DDH" evidence="1">
    <location>
        <begin position="87"/>
        <end position="238"/>
    </location>
</feature>
<evidence type="ECO:0000259" key="1">
    <source>
        <dbReference type="Pfam" id="PF01368"/>
    </source>
</evidence>
<name>H6L7Z2_SAPGL</name>
<dbReference type="Gene3D" id="3.90.1640.10">
    <property type="entry name" value="inorganic pyrophosphatase (n-terminal core)"/>
    <property type="match status" value="1"/>
</dbReference>
<dbReference type="SUPFAM" id="SSF64182">
    <property type="entry name" value="DHH phosphoesterases"/>
    <property type="match status" value="1"/>
</dbReference>
<evidence type="ECO:0000259" key="2">
    <source>
        <dbReference type="Pfam" id="PF02272"/>
    </source>
</evidence>
<accession>H6L7Z2</accession>
<dbReference type="Proteomes" id="UP000007519">
    <property type="component" value="Chromosome"/>
</dbReference>
<protein>
    <submittedName>
        <fullName evidence="3">Phosphoesterase RecJ domain protein</fullName>
    </submittedName>
</protein>
<organism evidence="3 4">
    <name type="scientific">Saprospira grandis (strain Lewin)</name>
    <dbReference type="NCBI Taxonomy" id="984262"/>
    <lineage>
        <taxon>Bacteria</taxon>
        <taxon>Pseudomonadati</taxon>
        <taxon>Bacteroidota</taxon>
        <taxon>Saprospiria</taxon>
        <taxon>Saprospirales</taxon>
        <taxon>Saprospiraceae</taxon>
        <taxon>Saprospira</taxon>
    </lineage>
</organism>
<dbReference type="Pfam" id="PF02272">
    <property type="entry name" value="DHHA1"/>
    <property type="match status" value="1"/>
</dbReference>
<dbReference type="EMBL" id="CP002831">
    <property type="protein sequence ID" value="AFC24213.1"/>
    <property type="molecule type" value="Genomic_DNA"/>
</dbReference>
<dbReference type="Gene3D" id="3.10.310.30">
    <property type="match status" value="1"/>
</dbReference>
<dbReference type="eggNOG" id="COG0618">
    <property type="taxonomic scope" value="Bacteria"/>
</dbReference>
<dbReference type="STRING" id="984262.SGRA_1478"/>
<dbReference type="AlphaFoldDB" id="H6L7Z2"/>
<dbReference type="HOGENOM" id="CLU_039720_0_0_10"/>
<evidence type="ECO:0000313" key="3">
    <source>
        <dbReference type="EMBL" id="AFC24213.1"/>
    </source>
</evidence>